<accession>A0AAE5S1A7</accession>
<evidence type="ECO:0000256" key="1">
    <source>
        <dbReference type="SAM" id="Phobius"/>
    </source>
</evidence>
<sequence>MDVSCLTKLLGICVEPASTNGNAQIFGIADFLATVAIFVVAYSLSDAKYKFRSAVSSVPYRLVLFYATVAGGIGLLLSNLWFAVELPIPRAINDPFIFQITIAALLISVLCIWMSRSFVYPPRFSKRNAIPFATEVFHGIADGDEAQLHACAYEVGRSVETLVREASRREVRRALMKGGFEHHIPETAHVASDILSLIGDRRFCRLVARRMPWVAAEIFRTAAQDAIDVRPLAQFSRNVSAEFFADVESAIHHEDDEFYSGLIGHLKPVSSAMFGNSVLIEKLSHVGGSPLQLLFMGHGEWTLTSWKTYHKAVLLYLGDRLKRDRSTYVSTAMYQIFSGYRHLGNDIRSVNDMSDAAYVQSLPYRKFNELVSFVRDAVELLNQHQVVADRFPSKHNGRFSPVDIYDHLSKIALDLFACAGAVNAPDFRSWTIHYNTLWYELLSEFNHTNAQNIFRKRLQRVIWDKVSDMSRIPDYQGAQILCVCLNVLGFRMDHKVYSPDGTMALKRLITRWARENFLTLYADYPVVAESCIGGTITFDKVENRLVKTYSAMFGTEPAREYLDLDPPRVKSPSNRRDA</sequence>
<dbReference type="Proteomes" id="UP000237447">
    <property type="component" value="Unassembled WGS sequence"/>
</dbReference>
<feature type="transmembrane region" description="Helical" evidence="1">
    <location>
        <begin position="96"/>
        <end position="119"/>
    </location>
</feature>
<comment type="caution">
    <text evidence="2">The sequence shown here is derived from an EMBL/GenBank/DDBJ whole genome shotgun (WGS) entry which is preliminary data.</text>
</comment>
<gene>
    <name evidence="2" type="ORF">CPJ18_01790</name>
</gene>
<feature type="transmembrane region" description="Helical" evidence="1">
    <location>
        <begin position="64"/>
        <end position="84"/>
    </location>
</feature>
<dbReference type="AlphaFoldDB" id="A0AAE5S1A7"/>
<keyword evidence="1" id="KW-0812">Transmembrane</keyword>
<evidence type="ECO:0000313" key="3">
    <source>
        <dbReference type="Proteomes" id="UP000237447"/>
    </source>
</evidence>
<dbReference type="EMBL" id="NXEJ01000001">
    <property type="protein sequence ID" value="POO54262.1"/>
    <property type="molecule type" value="Genomic_DNA"/>
</dbReference>
<feature type="transmembrane region" description="Helical" evidence="1">
    <location>
        <begin position="25"/>
        <end position="44"/>
    </location>
</feature>
<keyword evidence="1" id="KW-0472">Membrane</keyword>
<proteinExistence type="predicted"/>
<reference evidence="2 3" key="1">
    <citation type="journal article" date="2018" name="Syst. Appl. Microbiol.">
        <title>Agrobacterium rosae sp. nov., isolated from galls on different agricultural crops.</title>
        <authorList>
            <person name="Kuzmanovic N."/>
            <person name="Pulawska J."/>
            <person name="Smalla K."/>
            <person name="Nesme X."/>
        </authorList>
    </citation>
    <scope>NUCLEOTIDE SEQUENCE [LARGE SCALE GENOMIC DNA]</scope>
    <source>
        <strain evidence="2 3">NCPPB 1650</strain>
    </source>
</reference>
<keyword evidence="1" id="KW-1133">Transmembrane helix</keyword>
<evidence type="ECO:0000313" key="2">
    <source>
        <dbReference type="EMBL" id="POO54262.1"/>
    </source>
</evidence>
<organism evidence="2 3">
    <name type="scientific">Agrobacterium rosae</name>
    <dbReference type="NCBI Taxonomy" id="1972867"/>
    <lineage>
        <taxon>Bacteria</taxon>
        <taxon>Pseudomonadati</taxon>
        <taxon>Pseudomonadota</taxon>
        <taxon>Alphaproteobacteria</taxon>
        <taxon>Hyphomicrobiales</taxon>
        <taxon>Rhizobiaceae</taxon>
        <taxon>Rhizobium/Agrobacterium group</taxon>
        <taxon>Agrobacterium</taxon>
    </lineage>
</organism>
<protein>
    <submittedName>
        <fullName evidence="2">Uncharacterized protein</fullName>
    </submittedName>
</protein>
<name>A0AAE5S1A7_9HYPH</name>